<dbReference type="RefSeq" id="WP_057771689.1">
    <property type="nucleotide sequence ID" value="NZ_CP042593.1"/>
</dbReference>
<protein>
    <submittedName>
        <fullName evidence="1">Post-transcriptional regulator</fullName>
    </submittedName>
</protein>
<dbReference type="EMBL" id="CP042593">
    <property type="protein sequence ID" value="QED48759.1"/>
    <property type="molecule type" value="Genomic_DNA"/>
</dbReference>
<reference evidence="2" key="1">
    <citation type="submission" date="2019-08" db="EMBL/GenBank/DDBJ databases">
        <authorList>
            <person name="Zheng X."/>
        </authorList>
    </citation>
    <scope>NUCLEOTIDE SEQUENCE [LARGE SCALE GENOMIC DNA]</scope>
    <source>
        <strain evidence="2">FJAT-25496</strain>
    </source>
</reference>
<name>A0A5B8ZAW2_CYTDA</name>
<evidence type="ECO:0000313" key="2">
    <source>
        <dbReference type="Proteomes" id="UP000321555"/>
    </source>
</evidence>
<proteinExistence type="predicted"/>
<dbReference type="Proteomes" id="UP000321555">
    <property type="component" value="Chromosome"/>
</dbReference>
<dbReference type="KEGG" id="bda:FSZ17_16705"/>
<dbReference type="OrthoDB" id="2990595at2"/>
<gene>
    <name evidence="1" type="ORF">FSZ17_16705</name>
</gene>
<dbReference type="InterPro" id="IPR025716">
    <property type="entry name" value="Post-transcriptional_regulator"/>
</dbReference>
<evidence type="ECO:0000313" key="1">
    <source>
        <dbReference type="EMBL" id="QED48759.1"/>
    </source>
</evidence>
<organism evidence="1 2">
    <name type="scientific">Cytobacillus dafuensis</name>
    <name type="common">Bacillus dafuensis</name>
    <dbReference type="NCBI Taxonomy" id="1742359"/>
    <lineage>
        <taxon>Bacteria</taxon>
        <taxon>Bacillati</taxon>
        <taxon>Bacillota</taxon>
        <taxon>Bacilli</taxon>
        <taxon>Bacillales</taxon>
        <taxon>Bacillaceae</taxon>
        <taxon>Cytobacillus</taxon>
    </lineage>
</organism>
<keyword evidence="2" id="KW-1185">Reference proteome</keyword>
<accession>A0A5B8ZAW2</accession>
<dbReference type="Pfam" id="PF13797">
    <property type="entry name" value="Post_transc_reg"/>
    <property type="match status" value="1"/>
</dbReference>
<dbReference type="STRING" id="1742359.GCA_001439625_02510"/>
<dbReference type="AlphaFoldDB" id="A0A5B8ZAW2"/>
<sequence>MNISHTYDHLRIELQPVLQSKLEEFSLLEYGEVAEQDLWNFLVRKKWKNAVENKKISEIVQDIMAIKVGEYFNYATVESLKGAEFVFDDKDELRELLK</sequence>